<name>A0ABD1FW88_SALDI</name>
<keyword evidence="9" id="KW-0472">Membrane</keyword>
<dbReference type="Pfam" id="PF13855">
    <property type="entry name" value="LRR_8"/>
    <property type="match status" value="1"/>
</dbReference>
<comment type="similarity">
    <text evidence="11">Belongs to the polygalacturonase-inhibiting protein family.</text>
</comment>
<evidence type="ECO:0000256" key="2">
    <source>
        <dbReference type="ARBA" id="ARBA00004479"/>
    </source>
</evidence>
<keyword evidence="15" id="KW-1185">Reference proteome</keyword>
<evidence type="ECO:0000256" key="9">
    <source>
        <dbReference type="ARBA" id="ARBA00023136"/>
    </source>
</evidence>
<dbReference type="InterPro" id="IPR032675">
    <property type="entry name" value="LRR_dom_sf"/>
</dbReference>
<dbReference type="FunFam" id="3.80.10.10:FF:000275">
    <property type="entry name" value="Leucine-rich repeat receptor-like protein kinase"/>
    <property type="match status" value="1"/>
</dbReference>
<dbReference type="Proteomes" id="UP001567538">
    <property type="component" value="Unassembled WGS sequence"/>
</dbReference>
<dbReference type="PANTHER" id="PTHR48059">
    <property type="entry name" value="POLYGALACTURONASE INHIBITOR 1"/>
    <property type="match status" value="1"/>
</dbReference>
<dbReference type="PANTHER" id="PTHR48059:SF4">
    <property type="entry name" value="POLYGALACTURONASE INHIBITOR 1-RELATED"/>
    <property type="match status" value="1"/>
</dbReference>
<dbReference type="InterPro" id="IPR013210">
    <property type="entry name" value="LRR_N_plant-typ"/>
</dbReference>
<dbReference type="Pfam" id="PF08263">
    <property type="entry name" value="LRRNT_2"/>
    <property type="match status" value="1"/>
</dbReference>
<dbReference type="Gene3D" id="3.80.10.10">
    <property type="entry name" value="Ribonuclease Inhibitor"/>
    <property type="match status" value="1"/>
</dbReference>
<evidence type="ECO:0000256" key="11">
    <source>
        <dbReference type="ARBA" id="ARBA00038043"/>
    </source>
</evidence>
<evidence type="ECO:0000313" key="14">
    <source>
        <dbReference type="EMBL" id="KAL1536098.1"/>
    </source>
</evidence>
<evidence type="ECO:0000256" key="10">
    <source>
        <dbReference type="ARBA" id="ARBA00023180"/>
    </source>
</evidence>
<comment type="caution">
    <text evidence="14">The sequence shown here is derived from an EMBL/GenBank/DDBJ whole genome shotgun (WGS) entry which is preliminary data.</text>
</comment>
<comment type="similarity">
    <text evidence="3">Belongs to the RLP family.</text>
</comment>
<keyword evidence="6 12" id="KW-0732">Signal</keyword>
<feature type="domain" description="Leucine-rich repeat-containing N-terminal plant-type" evidence="13">
    <location>
        <begin position="30"/>
        <end position="67"/>
    </location>
</feature>
<dbReference type="EMBL" id="JBEAFC010000011">
    <property type="protein sequence ID" value="KAL1536098.1"/>
    <property type="molecule type" value="Genomic_DNA"/>
</dbReference>
<evidence type="ECO:0000256" key="7">
    <source>
        <dbReference type="ARBA" id="ARBA00022737"/>
    </source>
</evidence>
<proteinExistence type="inferred from homology"/>
<feature type="signal peptide" evidence="12">
    <location>
        <begin position="1"/>
        <end position="18"/>
    </location>
</feature>
<dbReference type="InterPro" id="IPR051848">
    <property type="entry name" value="PGIP"/>
</dbReference>
<keyword evidence="10" id="KW-0325">Glycoprotein</keyword>
<evidence type="ECO:0000256" key="12">
    <source>
        <dbReference type="SAM" id="SignalP"/>
    </source>
</evidence>
<evidence type="ECO:0000256" key="1">
    <source>
        <dbReference type="ARBA" id="ARBA00004196"/>
    </source>
</evidence>
<keyword evidence="5" id="KW-0812">Transmembrane</keyword>
<evidence type="ECO:0000256" key="6">
    <source>
        <dbReference type="ARBA" id="ARBA00022729"/>
    </source>
</evidence>
<dbReference type="AlphaFoldDB" id="A0ABD1FW88"/>
<evidence type="ECO:0000256" key="5">
    <source>
        <dbReference type="ARBA" id="ARBA00022692"/>
    </source>
</evidence>
<comment type="subcellular location">
    <subcellularLocation>
        <location evidence="1">Cell envelope</location>
    </subcellularLocation>
    <subcellularLocation>
        <location evidence="2">Membrane</location>
        <topology evidence="2">Single-pass type I membrane protein</topology>
    </subcellularLocation>
</comment>
<keyword evidence="8" id="KW-1133">Transmembrane helix</keyword>
<dbReference type="GO" id="GO:0016020">
    <property type="term" value="C:membrane"/>
    <property type="evidence" value="ECO:0007669"/>
    <property type="project" value="UniProtKB-SubCell"/>
</dbReference>
<gene>
    <name evidence="14" type="ORF">AAHA92_28800</name>
</gene>
<protein>
    <submittedName>
        <fullName evidence="14">Polygalacturonase inhibitor-like</fullName>
    </submittedName>
</protein>
<keyword evidence="7" id="KW-0677">Repeat</keyword>
<evidence type="ECO:0000259" key="13">
    <source>
        <dbReference type="Pfam" id="PF08263"/>
    </source>
</evidence>
<evidence type="ECO:0000256" key="3">
    <source>
        <dbReference type="ARBA" id="ARBA00009592"/>
    </source>
</evidence>
<organism evidence="14 15">
    <name type="scientific">Salvia divinorum</name>
    <name type="common">Maria pastora</name>
    <name type="synonym">Diviner's sage</name>
    <dbReference type="NCBI Taxonomy" id="28513"/>
    <lineage>
        <taxon>Eukaryota</taxon>
        <taxon>Viridiplantae</taxon>
        <taxon>Streptophyta</taxon>
        <taxon>Embryophyta</taxon>
        <taxon>Tracheophyta</taxon>
        <taxon>Spermatophyta</taxon>
        <taxon>Magnoliopsida</taxon>
        <taxon>eudicotyledons</taxon>
        <taxon>Gunneridae</taxon>
        <taxon>Pentapetalae</taxon>
        <taxon>asterids</taxon>
        <taxon>lamiids</taxon>
        <taxon>Lamiales</taxon>
        <taxon>Lamiaceae</taxon>
        <taxon>Nepetoideae</taxon>
        <taxon>Mentheae</taxon>
        <taxon>Salviinae</taxon>
        <taxon>Salvia</taxon>
        <taxon>Salvia subgen. Calosphace</taxon>
    </lineage>
</organism>
<accession>A0ABD1FW88</accession>
<evidence type="ECO:0000256" key="4">
    <source>
        <dbReference type="ARBA" id="ARBA00022614"/>
    </source>
</evidence>
<dbReference type="SUPFAM" id="SSF52058">
    <property type="entry name" value="L domain-like"/>
    <property type="match status" value="1"/>
</dbReference>
<evidence type="ECO:0000256" key="8">
    <source>
        <dbReference type="ARBA" id="ARBA00022989"/>
    </source>
</evidence>
<reference evidence="14 15" key="1">
    <citation type="submission" date="2024-06" db="EMBL/GenBank/DDBJ databases">
        <title>A chromosome level genome sequence of Diviner's sage (Salvia divinorum).</title>
        <authorList>
            <person name="Ford S.A."/>
            <person name="Ro D.-K."/>
            <person name="Ness R.W."/>
            <person name="Phillips M.A."/>
        </authorList>
    </citation>
    <scope>NUCLEOTIDE SEQUENCE [LARGE SCALE GENOMIC DNA]</scope>
    <source>
        <strain evidence="14">SAF-2024a</strain>
        <tissue evidence="14">Leaf</tissue>
    </source>
</reference>
<keyword evidence="4" id="KW-0433">Leucine-rich repeat</keyword>
<dbReference type="InterPro" id="IPR001611">
    <property type="entry name" value="Leu-rich_rpt"/>
</dbReference>
<sequence>MNHLSLFTILSLLVTILSQSPHSLSEKCNPKDKQALLSIKKAFKNDYYFASWEPATDCCDWYIVRCDYTNSRIISLEIFEHNLSGSIPRAVSDLPFLETLVIHTTNISGPVPSNLSQLKNLKYLRLDQNSLSGSIPPSLAQISSLTSLFLGHNKLTGALPKGLASLPALRDLDVSYNRLCGRIPTGGIMQKVDSSSYSNNKCLCGSPLPNCK</sequence>
<evidence type="ECO:0000313" key="15">
    <source>
        <dbReference type="Proteomes" id="UP001567538"/>
    </source>
</evidence>
<feature type="chain" id="PRO_5044847642" evidence="12">
    <location>
        <begin position="19"/>
        <end position="212"/>
    </location>
</feature>